<keyword evidence="2" id="KW-1185">Reference proteome</keyword>
<gene>
    <name evidence="1" type="ORF">E5J99_13875</name>
</gene>
<dbReference type="Pfam" id="PF08843">
    <property type="entry name" value="AbiEii"/>
    <property type="match status" value="1"/>
</dbReference>
<sequence>MPRPERRGPAQPRRVEHPVTLHQSPEFGEILLATAQSLGLPEAFVEKDYWVTYVLRALADSPYREQLVFKGGTALSKAYGLVERFSEDVDLAIAGTEGWTGGQVKKLMDAGAKHITQGLTAVVEAGVTVRGSHFRKTLHQFPAATAPTTGSQVRPGAVLLEVNAFARPYPSQWRPVQAYAGQFLTQRGELRLVEQHGLAPFEVLVLALERTMVEKVLALVRAGYAPDPLAELQAKIRHTYDLHQLLQQPALQQFLASSAFETMLAEVRADDARNQEFQGDWAAQPLAEALLFADADRTWRQLVPTYQGAFRQLVYGALPPETSVQQTLTWIGRRLHGL</sequence>
<dbReference type="EMBL" id="SRLD01000027">
    <property type="protein sequence ID" value="TGE14992.1"/>
    <property type="molecule type" value="Genomic_DNA"/>
</dbReference>
<dbReference type="InterPro" id="IPR014942">
    <property type="entry name" value="AbiEii"/>
</dbReference>
<evidence type="ECO:0000313" key="2">
    <source>
        <dbReference type="Proteomes" id="UP000297739"/>
    </source>
</evidence>
<protein>
    <submittedName>
        <fullName evidence="1">Nucleotidyl transferase AbiEii/AbiGii toxin family protein</fullName>
    </submittedName>
</protein>
<name>A0A4Z0PI87_9BACT</name>
<organism evidence="1 2">
    <name type="scientific">Hymenobacter elongatus</name>
    <dbReference type="NCBI Taxonomy" id="877208"/>
    <lineage>
        <taxon>Bacteria</taxon>
        <taxon>Pseudomonadati</taxon>
        <taxon>Bacteroidota</taxon>
        <taxon>Cytophagia</taxon>
        <taxon>Cytophagales</taxon>
        <taxon>Hymenobacteraceae</taxon>
        <taxon>Hymenobacter</taxon>
    </lineage>
</organism>
<proteinExistence type="predicted"/>
<dbReference type="OrthoDB" id="9780929at2"/>
<dbReference type="AlphaFoldDB" id="A0A4Z0PI87"/>
<keyword evidence="1" id="KW-0808">Transferase</keyword>
<dbReference type="Gene3D" id="3.10.450.620">
    <property type="entry name" value="JHP933, nucleotidyltransferase-like core domain"/>
    <property type="match status" value="1"/>
</dbReference>
<reference evidence="1 2" key="1">
    <citation type="submission" date="2019-04" db="EMBL/GenBank/DDBJ databases">
        <authorList>
            <person name="Feng G."/>
            <person name="Zhang J."/>
            <person name="Zhu H."/>
        </authorList>
    </citation>
    <scope>NUCLEOTIDE SEQUENCE [LARGE SCALE GENOMIC DNA]</scope>
    <source>
        <strain evidence="1 2">JCM 17223</strain>
    </source>
</reference>
<dbReference type="Proteomes" id="UP000297739">
    <property type="component" value="Unassembled WGS sequence"/>
</dbReference>
<dbReference type="GO" id="GO:0016740">
    <property type="term" value="F:transferase activity"/>
    <property type="evidence" value="ECO:0007669"/>
    <property type="project" value="UniProtKB-KW"/>
</dbReference>
<comment type="caution">
    <text evidence="1">The sequence shown here is derived from an EMBL/GenBank/DDBJ whole genome shotgun (WGS) entry which is preliminary data.</text>
</comment>
<accession>A0A4Z0PI87</accession>
<evidence type="ECO:0000313" key="1">
    <source>
        <dbReference type="EMBL" id="TGE14992.1"/>
    </source>
</evidence>